<proteinExistence type="predicted"/>
<protein>
    <recommendedName>
        <fullName evidence="1">GAG-pre-integrase domain-containing protein</fullName>
    </recommendedName>
</protein>
<gene>
    <name evidence="2" type="ORF">AABB24_018785</name>
</gene>
<name>A0ABD2TDH5_9SOLN</name>
<comment type="caution">
    <text evidence="2">The sequence shown here is derived from an EMBL/GenBank/DDBJ whole genome shotgun (WGS) entry which is preliminary data.</text>
</comment>
<organism evidence="2 3">
    <name type="scientific">Solanum stoloniferum</name>
    <dbReference type="NCBI Taxonomy" id="62892"/>
    <lineage>
        <taxon>Eukaryota</taxon>
        <taxon>Viridiplantae</taxon>
        <taxon>Streptophyta</taxon>
        <taxon>Embryophyta</taxon>
        <taxon>Tracheophyta</taxon>
        <taxon>Spermatophyta</taxon>
        <taxon>Magnoliopsida</taxon>
        <taxon>eudicotyledons</taxon>
        <taxon>Gunneridae</taxon>
        <taxon>Pentapetalae</taxon>
        <taxon>asterids</taxon>
        <taxon>lamiids</taxon>
        <taxon>Solanales</taxon>
        <taxon>Solanaceae</taxon>
        <taxon>Solanoideae</taxon>
        <taxon>Solaneae</taxon>
        <taxon>Solanum</taxon>
    </lineage>
</organism>
<reference evidence="2 3" key="1">
    <citation type="submission" date="2024-05" db="EMBL/GenBank/DDBJ databases">
        <title>De novo assembly of an allotetraploid wild potato.</title>
        <authorList>
            <person name="Hosaka A.J."/>
        </authorList>
    </citation>
    <scope>NUCLEOTIDE SEQUENCE [LARGE SCALE GENOMIC DNA]</scope>
    <source>
        <tissue evidence="2">Young leaves</tissue>
    </source>
</reference>
<dbReference type="AlphaFoldDB" id="A0ABD2TDH5"/>
<evidence type="ECO:0000313" key="3">
    <source>
        <dbReference type="Proteomes" id="UP001627284"/>
    </source>
</evidence>
<dbReference type="Proteomes" id="UP001627284">
    <property type="component" value="Unassembled WGS sequence"/>
</dbReference>
<feature type="domain" description="GAG-pre-integrase" evidence="1">
    <location>
        <begin position="55"/>
        <end position="102"/>
    </location>
</feature>
<evidence type="ECO:0000259" key="1">
    <source>
        <dbReference type="Pfam" id="PF13976"/>
    </source>
</evidence>
<evidence type="ECO:0000313" key="2">
    <source>
        <dbReference type="EMBL" id="KAL3354309.1"/>
    </source>
</evidence>
<accession>A0ABD2TDH5</accession>
<sequence length="125" mass="14398">MCMKLRLILQELYTGKVRKVGKEEDGLYLLLRNLSKDQLKHQSFVVLEKKLEIQQLSEKELNVWHKRLGHGSAQMLSKVFPVNSEVVNKVTNECIVCPCAKQTRNMFPVSSSKSSQILYLIHLDV</sequence>
<keyword evidence="3" id="KW-1185">Reference proteome</keyword>
<dbReference type="EMBL" id="JBJKTR010000011">
    <property type="protein sequence ID" value="KAL3354309.1"/>
    <property type="molecule type" value="Genomic_DNA"/>
</dbReference>
<dbReference type="Pfam" id="PF13976">
    <property type="entry name" value="gag_pre-integrs"/>
    <property type="match status" value="1"/>
</dbReference>
<dbReference type="InterPro" id="IPR025724">
    <property type="entry name" value="GAG-pre-integrase_dom"/>
</dbReference>